<protein>
    <submittedName>
        <fullName evidence="1">Uncharacterized protein</fullName>
    </submittedName>
</protein>
<accession>A0A7S1TIL7</accession>
<evidence type="ECO:0000313" key="1">
    <source>
        <dbReference type="EMBL" id="CAD9235762.1"/>
    </source>
</evidence>
<dbReference type="EMBL" id="HBGH01014140">
    <property type="protein sequence ID" value="CAD9235762.1"/>
    <property type="molecule type" value="Transcribed_RNA"/>
</dbReference>
<sequence length="116" mass="13241">MRSLLGFCEVFWGVERNRVDGHSGVVCGRRKGMVMVGMEGETGTWRVCRLCKGQYDPGQNTGRSCRRHSGYYSGRLNRVNDVDTSDLEYFWNCCGEESKHAHGCEWGHHVSYDEDV</sequence>
<name>A0A7S1TIL7_9RHOD</name>
<organism evidence="1">
    <name type="scientific">Compsopogon caeruleus</name>
    <dbReference type="NCBI Taxonomy" id="31354"/>
    <lineage>
        <taxon>Eukaryota</taxon>
        <taxon>Rhodophyta</taxon>
        <taxon>Compsopogonophyceae</taxon>
        <taxon>Compsopogonales</taxon>
        <taxon>Compsopogonaceae</taxon>
        <taxon>Compsopogon</taxon>
    </lineage>
</organism>
<dbReference type="AlphaFoldDB" id="A0A7S1TIL7"/>
<proteinExistence type="predicted"/>
<dbReference type="PANTHER" id="PTHR35106">
    <property type="entry name" value="BNAA07G25190D PROTEIN"/>
    <property type="match status" value="1"/>
</dbReference>
<dbReference type="PANTHER" id="PTHR35106:SF1">
    <property type="entry name" value="CHORD DOMAIN-CONTAINING PROTEIN"/>
    <property type="match status" value="1"/>
</dbReference>
<reference evidence="1" key="1">
    <citation type="submission" date="2021-01" db="EMBL/GenBank/DDBJ databases">
        <authorList>
            <person name="Corre E."/>
            <person name="Pelletier E."/>
            <person name="Niang G."/>
            <person name="Scheremetjew M."/>
            <person name="Finn R."/>
            <person name="Kale V."/>
            <person name="Holt S."/>
            <person name="Cochrane G."/>
            <person name="Meng A."/>
            <person name="Brown T."/>
            <person name="Cohen L."/>
        </authorList>
    </citation>
    <scope>NUCLEOTIDE SEQUENCE</scope>
    <source>
        <strain evidence="1">SAG 36.94</strain>
    </source>
</reference>
<gene>
    <name evidence="1" type="ORF">CCAE0312_LOCUS7853</name>
</gene>